<evidence type="ECO:0000256" key="5">
    <source>
        <dbReference type="ARBA" id="ARBA00023187"/>
    </source>
</evidence>
<dbReference type="PANTHER" id="PTHR39267:SF1">
    <property type="entry name" value="SURVIVAL MOTOR NEURON PROTEIN"/>
    <property type="match status" value="1"/>
</dbReference>
<keyword evidence="5" id="KW-0508">mRNA splicing</keyword>
<dbReference type="Gene3D" id="3.40.190.10">
    <property type="entry name" value="Periplasmic binding protein-like II"/>
    <property type="match status" value="1"/>
</dbReference>
<feature type="region of interest" description="Disordered" evidence="8">
    <location>
        <begin position="177"/>
        <end position="232"/>
    </location>
</feature>
<protein>
    <recommendedName>
        <fullName evidence="9">Tudor domain-containing protein</fullName>
    </recommendedName>
</protein>
<gene>
    <name evidence="10" type="ORF">OTU49_006138</name>
</gene>
<dbReference type="CDD" id="cd22852">
    <property type="entry name" value="SMN_C"/>
    <property type="match status" value="1"/>
</dbReference>
<dbReference type="SUPFAM" id="SSF63748">
    <property type="entry name" value="Tudor/PWWP/MBT"/>
    <property type="match status" value="1"/>
</dbReference>
<feature type="domain" description="Tudor" evidence="9">
    <location>
        <begin position="94"/>
        <end position="154"/>
    </location>
</feature>
<dbReference type="GO" id="GO:0008380">
    <property type="term" value="P:RNA splicing"/>
    <property type="evidence" value="ECO:0007669"/>
    <property type="project" value="UniProtKB-KW"/>
</dbReference>
<keyword evidence="11" id="KW-1185">Reference proteome</keyword>
<name>A0AAW0X344_CHEQU</name>
<evidence type="ECO:0000256" key="7">
    <source>
        <dbReference type="ARBA" id="ARBA00034695"/>
    </source>
</evidence>
<accession>A0AAW0X344</accession>
<proteinExistence type="inferred from homology"/>
<keyword evidence="6" id="KW-0539">Nucleus</keyword>
<dbReference type="GO" id="GO:0097504">
    <property type="term" value="C:Gemini of Cajal bodies"/>
    <property type="evidence" value="ECO:0007669"/>
    <property type="project" value="UniProtKB-SubCell"/>
</dbReference>
<dbReference type="InterPro" id="IPR047313">
    <property type="entry name" value="SMN_C"/>
</dbReference>
<dbReference type="Proteomes" id="UP001445076">
    <property type="component" value="Unassembled WGS sequence"/>
</dbReference>
<comment type="similarity">
    <text evidence="3">Belongs to the SMN family.</text>
</comment>
<dbReference type="GO" id="GO:0006397">
    <property type="term" value="P:mRNA processing"/>
    <property type="evidence" value="ECO:0007669"/>
    <property type="project" value="UniProtKB-KW"/>
</dbReference>
<evidence type="ECO:0000256" key="6">
    <source>
        <dbReference type="ARBA" id="ARBA00023242"/>
    </source>
</evidence>
<evidence type="ECO:0000313" key="10">
    <source>
        <dbReference type="EMBL" id="KAK8734343.1"/>
    </source>
</evidence>
<evidence type="ECO:0000256" key="8">
    <source>
        <dbReference type="SAM" id="MobiDB-lite"/>
    </source>
</evidence>
<comment type="subcellular location">
    <subcellularLocation>
        <location evidence="1">Cytoplasm</location>
        <location evidence="1">Myofibril</location>
        <location evidence="1">Sarcomere</location>
        <location evidence="1">Z line</location>
    </subcellularLocation>
    <subcellularLocation>
        <location evidence="2">Nucleus</location>
        <location evidence="2">Cajal body</location>
    </subcellularLocation>
    <subcellularLocation>
        <location evidence="7">Nucleus</location>
        <location evidence="7">Gem</location>
    </subcellularLocation>
</comment>
<dbReference type="InterPro" id="IPR002999">
    <property type="entry name" value="Tudor"/>
</dbReference>
<dbReference type="PANTHER" id="PTHR39267">
    <property type="entry name" value="SURVIVAL MOTOR NEURON-LIKE PROTEIN 1"/>
    <property type="match status" value="1"/>
</dbReference>
<evidence type="ECO:0000256" key="2">
    <source>
        <dbReference type="ARBA" id="ARBA00004408"/>
    </source>
</evidence>
<evidence type="ECO:0000259" key="9">
    <source>
        <dbReference type="PROSITE" id="PS50304"/>
    </source>
</evidence>
<dbReference type="Pfam" id="PF06003">
    <property type="entry name" value="SMN_Tudor"/>
    <property type="match status" value="1"/>
</dbReference>
<evidence type="ECO:0000256" key="1">
    <source>
        <dbReference type="ARBA" id="ARBA00004216"/>
    </source>
</evidence>
<dbReference type="SMART" id="SM00333">
    <property type="entry name" value="TUDOR"/>
    <property type="match status" value="1"/>
</dbReference>
<sequence length="277" mass="31188">MASDTSQHVLYNANDAANLTHEEMWDDTLLIQQYDQAMAQVRQKLQRRVSAANTTESEQSEAVEKAVESLSESKIQMASLSKKKKKRKNKRKNEWKTGDACRAKYSEDGLWYEGTVVGLNAATGMCTVRFVGFNNEEEVLVNRLAKSKGEAARRKQIELADDGQSEQSDLCSSLIESDMQSDTDAERSNKRQRAPHTQRSYSGSMPPPNFQTNGSQFAPPPHLPQLPPPPALTMDLSNDPQSSEALHTMLMSWYMTGYHTGYYQGLRQAQTRKPHKK</sequence>
<dbReference type="PROSITE" id="PS50304">
    <property type="entry name" value="TUDOR"/>
    <property type="match status" value="1"/>
</dbReference>
<dbReference type="InterPro" id="IPR010304">
    <property type="entry name" value="SMN_Tudor"/>
</dbReference>
<comment type="caution">
    <text evidence="10">The sequence shown here is derived from an EMBL/GenBank/DDBJ whole genome shotgun (WGS) entry which is preliminary data.</text>
</comment>
<dbReference type="GO" id="GO:0030018">
    <property type="term" value="C:Z disc"/>
    <property type="evidence" value="ECO:0007669"/>
    <property type="project" value="UniProtKB-SubCell"/>
</dbReference>
<evidence type="ECO:0000256" key="3">
    <source>
        <dbReference type="ARBA" id="ARBA00005371"/>
    </source>
</evidence>
<evidence type="ECO:0000313" key="11">
    <source>
        <dbReference type="Proteomes" id="UP001445076"/>
    </source>
</evidence>
<dbReference type="EMBL" id="JARKIK010000051">
    <property type="protein sequence ID" value="KAK8734343.1"/>
    <property type="molecule type" value="Genomic_DNA"/>
</dbReference>
<keyword evidence="4" id="KW-0507">mRNA processing</keyword>
<dbReference type="Gene3D" id="2.30.30.140">
    <property type="match status" value="1"/>
</dbReference>
<dbReference type="InterPro" id="IPR040424">
    <property type="entry name" value="Smn1"/>
</dbReference>
<dbReference type="Pfam" id="PF20636">
    <property type="entry name" value="SMN_G2-BD"/>
    <property type="match status" value="1"/>
</dbReference>
<evidence type="ECO:0000256" key="4">
    <source>
        <dbReference type="ARBA" id="ARBA00022664"/>
    </source>
</evidence>
<organism evidence="10 11">
    <name type="scientific">Cherax quadricarinatus</name>
    <name type="common">Australian red claw crayfish</name>
    <dbReference type="NCBI Taxonomy" id="27406"/>
    <lineage>
        <taxon>Eukaryota</taxon>
        <taxon>Metazoa</taxon>
        <taxon>Ecdysozoa</taxon>
        <taxon>Arthropoda</taxon>
        <taxon>Crustacea</taxon>
        <taxon>Multicrustacea</taxon>
        <taxon>Malacostraca</taxon>
        <taxon>Eumalacostraca</taxon>
        <taxon>Eucarida</taxon>
        <taxon>Decapoda</taxon>
        <taxon>Pleocyemata</taxon>
        <taxon>Astacidea</taxon>
        <taxon>Parastacoidea</taxon>
        <taxon>Parastacidae</taxon>
        <taxon>Cherax</taxon>
    </lineage>
</organism>
<dbReference type="Pfam" id="PF20635">
    <property type="entry name" value="SMN_YG-box"/>
    <property type="match status" value="1"/>
</dbReference>
<dbReference type="InterPro" id="IPR049481">
    <property type="entry name" value="SMN_G2-BD"/>
</dbReference>
<dbReference type="GO" id="GO:0015030">
    <property type="term" value="C:Cajal body"/>
    <property type="evidence" value="ECO:0007669"/>
    <property type="project" value="UniProtKB-SubCell"/>
</dbReference>
<dbReference type="GO" id="GO:0003723">
    <property type="term" value="F:RNA binding"/>
    <property type="evidence" value="ECO:0007669"/>
    <property type="project" value="InterPro"/>
</dbReference>
<feature type="compositionally biased region" description="Pro residues" evidence="8">
    <location>
        <begin position="218"/>
        <end position="231"/>
    </location>
</feature>
<dbReference type="AlphaFoldDB" id="A0AAW0X344"/>
<reference evidence="10 11" key="1">
    <citation type="journal article" date="2024" name="BMC Genomics">
        <title>Genome assembly of redclaw crayfish (Cherax quadricarinatus) provides insights into its immune adaptation and hypoxia tolerance.</title>
        <authorList>
            <person name="Liu Z."/>
            <person name="Zheng J."/>
            <person name="Li H."/>
            <person name="Fang K."/>
            <person name="Wang S."/>
            <person name="He J."/>
            <person name="Zhou D."/>
            <person name="Weng S."/>
            <person name="Chi M."/>
            <person name="Gu Z."/>
            <person name="He J."/>
            <person name="Li F."/>
            <person name="Wang M."/>
        </authorList>
    </citation>
    <scope>NUCLEOTIDE SEQUENCE [LARGE SCALE GENOMIC DNA]</scope>
    <source>
        <strain evidence="10">ZL_2023a</strain>
    </source>
</reference>